<dbReference type="GO" id="GO:0000287">
    <property type="term" value="F:magnesium ion binding"/>
    <property type="evidence" value="ECO:0007669"/>
    <property type="project" value="InterPro"/>
</dbReference>
<sequence>MSSTPTRWFQHSTMSPNFTSSFALYPSPCPSLPLPPSLQCFYRPKRKQSVSSIRAGPELSHNQIAKPQIARPTANYHPNIWGDRFINYEYSDDNITHAQKQVDELKEIVRREVFTNLKAGGGGFAHQLKLIDAIQRLGVAYHFEREIEEALERIHGTTYHDNYDGDLHSVALGFRLLRQHGYNVSSDIFNQFKDANGNFKESLTANVSGMLSLYEATHLRVHGEDILEEALVFTTAHLESKITHVRYSLAAQISQALERPLLKCLERLGARNYLSIYQDEVSHNETLLKLAKLDFNLVQSLHKKELSEITRWWKEVDFERKLPFGRDRIVELYFWAMAIYFEPHYSGARIIVSKIIAVGTVMDDIYDAYGTFEELEIFTEAIRRWDVNCMDELPDYMQIYYQTLLNLFNEVEDEMVKQGNSYRIYHAKEAAKASCRAYFAEARWLHEGCIPSMEEYMHVATTTVGNHLLATISLLGMGDVVTKEVFEWLFSNPKILRASNIMFRLMDDIAGSKFEKERGHVASSIDCYMKQYGVSEEETLDVFNKQVVDLWKDINEELLIKPTAVPRPVLMCVLNLTRVVDLLYKRGDDFTHVGKLMKDTVTSLYIDPVPL</sequence>
<dbReference type="FunFam" id="1.10.600.10:FF:000007">
    <property type="entry name" value="Isoprene synthase, chloroplastic"/>
    <property type="match status" value="1"/>
</dbReference>
<reference evidence="7" key="1">
    <citation type="journal article" date="2019" name="Science">
        <title>Mutation of a bHLH transcription factor allowed almond domestication.</title>
        <authorList>
            <person name="Sanchez-Perez R."/>
            <person name="Pavan S."/>
            <person name="Mazzeo R."/>
            <person name="Moldovan C."/>
            <person name="Aiese Cigliano R."/>
            <person name="Del Cueto J."/>
            <person name="Ricciardi F."/>
            <person name="Lotti C."/>
            <person name="Ricciardi L."/>
            <person name="Dicenta F."/>
            <person name="Lopez-Marques R.L."/>
            <person name="Lindberg Moller B."/>
        </authorList>
    </citation>
    <scope>NUCLEOTIDE SEQUENCE</scope>
</reference>
<dbReference type="InterPro" id="IPR050148">
    <property type="entry name" value="Terpene_synthase-like"/>
</dbReference>
<organism evidence="7">
    <name type="scientific">Prunus dulcis</name>
    <name type="common">Almond</name>
    <name type="synonym">Amygdalus dulcis</name>
    <dbReference type="NCBI Taxonomy" id="3755"/>
    <lineage>
        <taxon>Eukaryota</taxon>
        <taxon>Viridiplantae</taxon>
        <taxon>Streptophyta</taxon>
        <taxon>Embryophyta</taxon>
        <taxon>Tracheophyta</taxon>
        <taxon>Spermatophyta</taxon>
        <taxon>Magnoliopsida</taxon>
        <taxon>eudicotyledons</taxon>
        <taxon>Gunneridae</taxon>
        <taxon>Pentapetalae</taxon>
        <taxon>rosids</taxon>
        <taxon>fabids</taxon>
        <taxon>Rosales</taxon>
        <taxon>Rosaceae</taxon>
        <taxon>Amygdaloideae</taxon>
        <taxon>Amygdaleae</taxon>
        <taxon>Prunus</taxon>
    </lineage>
</organism>
<name>A0A4Y1RCV6_PRUDU</name>
<dbReference type="Gene3D" id="1.10.600.10">
    <property type="entry name" value="Farnesyl Diphosphate Synthase"/>
    <property type="match status" value="1"/>
</dbReference>
<dbReference type="PANTHER" id="PTHR31225">
    <property type="entry name" value="OS04G0344100 PROTEIN-RELATED"/>
    <property type="match status" value="1"/>
</dbReference>
<dbReference type="PANTHER" id="PTHR31225:SF251">
    <property type="entry name" value="(-)-GERMACRENE D SYNTHASE-LIKE ISOFORM X2"/>
    <property type="match status" value="1"/>
</dbReference>
<comment type="cofactor">
    <cofactor evidence="1">
        <name>Mg(2+)</name>
        <dbReference type="ChEBI" id="CHEBI:18420"/>
    </cofactor>
</comment>
<dbReference type="InterPro" id="IPR036965">
    <property type="entry name" value="Terpene_synth_N_sf"/>
</dbReference>
<dbReference type="FunFam" id="1.50.10.130:FF:000001">
    <property type="entry name" value="Isoprene synthase, chloroplastic"/>
    <property type="match status" value="1"/>
</dbReference>
<dbReference type="InterPro" id="IPR001906">
    <property type="entry name" value="Terpene_synth_N"/>
</dbReference>
<accession>A0A4Y1RCV6</accession>
<dbReference type="EMBL" id="AP019300">
    <property type="protein sequence ID" value="BBH01873.1"/>
    <property type="molecule type" value="Genomic_DNA"/>
</dbReference>
<dbReference type="GO" id="GO:0010333">
    <property type="term" value="F:terpene synthase activity"/>
    <property type="evidence" value="ECO:0007669"/>
    <property type="project" value="InterPro"/>
</dbReference>
<dbReference type="Pfam" id="PF03936">
    <property type="entry name" value="Terpene_synth_C"/>
    <property type="match status" value="1"/>
</dbReference>
<dbReference type="SFLD" id="SFLDS00005">
    <property type="entry name" value="Isoprenoid_Synthase_Type_I"/>
    <property type="match status" value="1"/>
</dbReference>
<gene>
    <name evidence="7" type="ORF">Prudu_012266</name>
</gene>
<keyword evidence="4" id="KW-0456">Lyase</keyword>
<dbReference type="SFLD" id="SFLDG01019">
    <property type="entry name" value="Terpene_Cyclase_Like_1_C_Termi"/>
    <property type="match status" value="1"/>
</dbReference>
<protein>
    <submittedName>
        <fullName evidence="7">Terpene synthase 21</fullName>
    </submittedName>
</protein>
<keyword evidence="2" id="KW-0479">Metal-binding</keyword>
<proteinExistence type="predicted"/>
<evidence type="ECO:0000256" key="3">
    <source>
        <dbReference type="ARBA" id="ARBA00022842"/>
    </source>
</evidence>
<keyword evidence="3" id="KW-0460">Magnesium</keyword>
<feature type="domain" description="Terpene synthase N-terminal" evidence="5">
    <location>
        <begin position="80"/>
        <end position="257"/>
    </location>
</feature>
<evidence type="ECO:0000256" key="4">
    <source>
        <dbReference type="ARBA" id="ARBA00023239"/>
    </source>
</evidence>
<dbReference type="SUPFAM" id="SSF48576">
    <property type="entry name" value="Terpenoid synthases"/>
    <property type="match status" value="1"/>
</dbReference>
<dbReference type="InterPro" id="IPR034741">
    <property type="entry name" value="Terpene_cyclase-like_1_C"/>
</dbReference>
<evidence type="ECO:0000259" key="6">
    <source>
        <dbReference type="Pfam" id="PF03936"/>
    </source>
</evidence>
<dbReference type="InterPro" id="IPR008930">
    <property type="entry name" value="Terpenoid_cyclase/PrenylTrfase"/>
</dbReference>
<dbReference type="SUPFAM" id="SSF48239">
    <property type="entry name" value="Terpenoid cyclases/Protein prenyltransferases"/>
    <property type="match status" value="1"/>
</dbReference>
<dbReference type="GO" id="GO:0016102">
    <property type="term" value="P:diterpenoid biosynthetic process"/>
    <property type="evidence" value="ECO:0007669"/>
    <property type="project" value="InterPro"/>
</dbReference>
<dbReference type="Gene3D" id="1.50.10.130">
    <property type="entry name" value="Terpene synthase, N-terminal domain"/>
    <property type="match status" value="1"/>
</dbReference>
<evidence type="ECO:0000256" key="1">
    <source>
        <dbReference type="ARBA" id="ARBA00001946"/>
    </source>
</evidence>
<dbReference type="AlphaFoldDB" id="A0A4Y1RCV6"/>
<dbReference type="InterPro" id="IPR044814">
    <property type="entry name" value="Terpene_cyclase_plant_C1"/>
</dbReference>
<evidence type="ECO:0000256" key="2">
    <source>
        <dbReference type="ARBA" id="ARBA00022723"/>
    </source>
</evidence>
<dbReference type="InterPro" id="IPR008949">
    <property type="entry name" value="Isoprenoid_synthase_dom_sf"/>
</dbReference>
<dbReference type="CDD" id="cd00684">
    <property type="entry name" value="Terpene_cyclase_plant_C1"/>
    <property type="match status" value="1"/>
</dbReference>
<feature type="domain" description="Terpene synthase metal-binding" evidence="6">
    <location>
        <begin position="314"/>
        <end position="553"/>
    </location>
</feature>
<dbReference type="InterPro" id="IPR005630">
    <property type="entry name" value="Terpene_synthase_metal-bd"/>
</dbReference>
<evidence type="ECO:0000313" key="7">
    <source>
        <dbReference type="EMBL" id="BBH01873.1"/>
    </source>
</evidence>
<evidence type="ECO:0000259" key="5">
    <source>
        <dbReference type="Pfam" id="PF01397"/>
    </source>
</evidence>
<dbReference type="Pfam" id="PF01397">
    <property type="entry name" value="Terpene_synth"/>
    <property type="match status" value="1"/>
</dbReference>